<gene>
    <name evidence="2" type="ORF">Tco_1081209</name>
</gene>
<keyword evidence="3" id="KW-1185">Reference proteome</keyword>
<feature type="compositionally biased region" description="Low complexity" evidence="1">
    <location>
        <begin position="63"/>
        <end position="75"/>
    </location>
</feature>
<protein>
    <submittedName>
        <fullName evidence="2">Uncharacterized protein</fullName>
    </submittedName>
</protein>
<comment type="caution">
    <text evidence="2">The sequence shown here is derived from an EMBL/GenBank/DDBJ whole genome shotgun (WGS) entry which is preliminary data.</text>
</comment>
<evidence type="ECO:0000313" key="3">
    <source>
        <dbReference type="Proteomes" id="UP001151760"/>
    </source>
</evidence>
<sequence length="146" mass="16328">MIVLKKLISLLEVHGAAVPNEDANQKFLRALPSSWNNVALIMRNKEVGSSGHLQNSQNVAFLSTEDTSSSNESNSPQLDDEDLSRLDHVDLGRMTLNGHCLEYVEAQLVVHQKNEAVYEEKIAVLEFEVKDKNNAVTRLKNQLDES</sequence>
<name>A0ABQ5HX34_9ASTR</name>
<proteinExistence type="predicted"/>
<feature type="region of interest" description="Disordered" evidence="1">
    <location>
        <begin position="61"/>
        <end position="84"/>
    </location>
</feature>
<reference evidence="2" key="2">
    <citation type="submission" date="2022-01" db="EMBL/GenBank/DDBJ databases">
        <authorList>
            <person name="Yamashiro T."/>
            <person name="Shiraishi A."/>
            <person name="Satake H."/>
            <person name="Nakayama K."/>
        </authorList>
    </citation>
    <scope>NUCLEOTIDE SEQUENCE</scope>
</reference>
<dbReference type="EMBL" id="BQNB010020102">
    <property type="protein sequence ID" value="GJT92364.1"/>
    <property type="molecule type" value="Genomic_DNA"/>
</dbReference>
<reference evidence="2" key="1">
    <citation type="journal article" date="2022" name="Int. J. Mol. Sci.">
        <title>Draft Genome of Tanacetum Coccineum: Genomic Comparison of Closely Related Tanacetum-Family Plants.</title>
        <authorList>
            <person name="Yamashiro T."/>
            <person name="Shiraishi A."/>
            <person name="Nakayama K."/>
            <person name="Satake H."/>
        </authorList>
    </citation>
    <scope>NUCLEOTIDE SEQUENCE</scope>
</reference>
<evidence type="ECO:0000256" key="1">
    <source>
        <dbReference type="SAM" id="MobiDB-lite"/>
    </source>
</evidence>
<accession>A0ABQ5HX34</accession>
<dbReference type="Proteomes" id="UP001151760">
    <property type="component" value="Unassembled WGS sequence"/>
</dbReference>
<organism evidence="2 3">
    <name type="scientific">Tanacetum coccineum</name>
    <dbReference type="NCBI Taxonomy" id="301880"/>
    <lineage>
        <taxon>Eukaryota</taxon>
        <taxon>Viridiplantae</taxon>
        <taxon>Streptophyta</taxon>
        <taxon>Embryophyta</taxon>
        <taxon>Tracheophyta</taxon>
        <taxon>Spermatophyta</taxon>
        <taxon>Magnoliopsida</taxon>
        <taxon>eudicotyledons</taxon>
        <taxon>Gunneridae</taxon>
        <taxon>Pentapetalae</taxon>
        <taxon>asterids</taxon>
        <taxon>campanulids</taxon>
        <taxon>Asterales</taxon>
        <taxon>Asteraceae</taxon>
        <taxon>Asteroideae</taxon>
        <taxon>Anthemideae</taxon>
        <taxon>Anthemidinae</taxon>
        <taxon>Tanacetum</taxon>
    </lineage>
</organism>
<evidence type="ECO:0000313" key="2">
    <source>
        <dbReference type="EMBL" id="GJT92364.1"/>
    </source>
</evidence>